<name>A0A5F8GJZ8_MONDO</name>
<proteinExistence type="predicted"/>
<dbReference type="AlphaFoldDB" id="A0A5F8GJZ8"/>
<dbReference type="InParanoid" id="A0A5F8GJZ8"/>
<dbReference type="Gene3D" id="2.30.30.100">
    <property type="match status" value="1"/>
</dbReference>
<accession>A0A5F8GJZ8</accession>
<dbReference type="Ensembl" id="ENSMODT00000070488.1">
    <property type="protein sequence ID" value="ENSMODP00000047516.1"/>
    <property type="gene ID" value="ENSMODG00000038625.1"/>
</dbReference>
<feature type="compositionally biased region" description="Basic and acidic residues" evidence="1">
    <location>
        <begin position="1"/>
        <end position="10"/>
    </location>
</feature>
<dbReference type="Proteomes" id="UP000002280">
    <property type="component" value="Chromosome 2"/>
</dbReference>
<dbReference type="Bgee" id="ENSMODG00000038625">
    <property type="expression patterns" value="Expressed in kidney and 4 other cell types or tissues"/>
</dbReference>
<keyword evidence="3" id="KW-1185">Reference proteome</keyword>
<protein>
    <submittedName>
        <fullName evidence="2">Uncharacterized protein</fullName>
    </submittedName>
</protein>
<evidence type="ECO:0000256" key="1">
    <source>
        <dbReference type="SAM" id="MobiDB-lite"/>
    </source>
</evidence>
<reference evidence="2 3" key="1">
    <citation type="journal article" date="2007" name="Nature">
        <title>Genome of the marsupial Monodelphis domestica reveals innovation in non-coding sequences.</title>
        <authorList>
            <person name="Mikkelsen T.S."/>
            <person name="Wakefield M.J."/>
            <person name="Aken B."/>
            <person name="Amemiya C.T."/>
            <person name="Chang J.L."/>
            <person name="Duke S."/>
            <person name="Garber M."/>
            <person name="Gentles A.J."/>
            <person name="Goodstadt L."/>
            <person name="Heger A."/>
            <person name="Jurka J."/>
            <person name="Kamal M."/>
            <person name="Mauceli E."/>
            <person name="Searle S.M."/>
            <person name="Sharpe T."/>
            <person name="Baker M.L."/>
            <person name="Batzer M.A."/>
            <person name="Benos P.V."/>
            <person name="Belov K."/>
            <person name="Clamp M."/>
            <person name="Cook A."/>
            <person name="Cuff J."/>
            <person name="Das R."/>
            <person name="Davidow L."/>
            <person name="Deakin J.E."/>
            <person name="Fazzari M.J."/>
            <person name="Glass J.L."/>
            <person name="Grabherr M."/>
            <person name="Greally J.M."/>
            <person name="Gu W."/>
            <person name="Hore T.A."/>
            <person name="Huttley G.A."/>
            <person name="Kleber M."/>
            <person name="Jirtle R.L."/>
            <person name="Koina E."/>
            <person name="Lee J.T."/>
            <person name="Mahony S."/>
            <person name="Marra M.A."/>
            <person name="Miller R.D."/>
            <person name="Nicholls R.D."/>
            <person name="Oda M."/>
            <person name="Papenfuss A.T."/>
            <person name="Parra Z.E."/>
            <person name="Pollock D.D."/>
            <person name="Ray D.A."/>
            <person name="Schein J.E."/>
            <person name="Speed T.P."/>
            <person name="Thompson K."/>
            <person name="VandeBerg J.L."/>
            <person name="Wade C.M."/>
            <person name="Walker J.A."/>
            <person name="Waters P.D."/>
            <person name="Webber C."/>
            <person name="Weidman J.R."/>
            <person name="Xie X."/>
            <person name="Zody M.C."/>
            <person name="Baldwin J."/>
            <person name="Abdouelleil A."/>
            <person name="Abdulkadir J."/>
            <person name="Abebe A."/>
            <person name="Abera B."/>
            <person name="Abreu J."/>
            <person name="Acer S.C."/>
            <person name="Aftuck L."/>
            <person name="Alexander A."/>
            <person name="An P."/>
            <person name="Anderson E."/>
            <person name="Anderson S."/>
            <person name="Arachi H."/>
            <person name="Azer M."/>
            <person name="Bachantsang P."/>
            <person name="Barry A."/>
            <person name="Bayul T."/>
            <person name="Berlin A."/>
            <person name="Bessette D."/>
            <person name="Bloom T."/>
            <person name="Bloom T."/>
            <person name="Boguslavskiy L."/>
            <person name="Bonnet C."/>
            <person name="Boukhgalter B."/>
            <person name="Bourzgui I."/>
            <person name="Brown A."/>
            <person name="Cahill P."/>
            <person name="Channer S."/>
            <person name="Cheshatsang Y."/>
            <person name="Chuda L."/>
            <person name="Citroen M."/>
            <person name="Collymore A."/>
            <person name="Cooke P."/>
            <person name="Costello M."/>
            <person name="D'Aco K."/>
            <person name="Daza R."/>
            <person name="De Haan G."/>
            <person name="DeGray S."/>
            <person name="DeMaso C."/>
            <person name="Dhargay N."/>
            <person name="Dooley K."/>
            <person name="Dooley E."/>
            <person name="Doricent M."/>
            <person name="Dorje P."/>
            <person name="Dorjee K."/>
            <person name="Dupes A."/>
            <person name="Elong R."/>
            <person name="Falk J."/>
            <person name="Farina A."/>
            <person name="Faro S."/>
            <person name="Ferguson D."/>
            <person name="Fisher S."/>
            <person name="Foley C.D."/>
            <person name="Franke A."/>
            <person name="Friedrich D."/>
            <person name="Gadbois L."/>
            <person name="Gearin G."/>
            <person name="Gearin C.R."/>
            <person name="Giannoukos G."/>
            <person name="Goode T."/>
            <person name="Graham J."/>
            <person name="Grandbois E."/>
            <person name="Grewal S."/>
            <person name="Gyaltsen K."/>
            <person name="Hafez N."/>
            <person name="Hagos B."/>
            <person name="Hall J."/>
            <person name="Henson C."/>
            <person name="Hollinger A."/>
            <person name="Honan T."/>
            <person name="Huard M.D."/>
            <person name="Hughes L."/>
            <person name="Hurhula B."/>
            <person name="Husby M.E."/>
            <person name="Kamat A."/>
            <person name="Kanga B."/>
            <person name="Kashin S."/>
            <person name="Khazanovich D."/>
            <person name="Kisner P."/>
            <person name="Lance K."/>
            <person name="Lara M."/>
            <person name="Lee W."/>
            <person name="Lennon N."/>
            <person name="Letendre F."/>
            <person name="LeVine R."/>
            <person name="Lipovsky A."/>
            <person name="Liu X."/>
            <person name="Liu J."/>
            <person name="Liu S."/>
            <person name="Lokyitsang T."/>
            <person name="Lokyitsang Y."/>
            <person name="Lubonja R."/>
            <person name="Lui A."/>
            <person name="MacDonald P."/>
            <person name="Magnisalis V."/>
            <person name="Maru K."/>
            <person name="Matthews C."/>
            <person name="McCusker W."/>
            <person name="McDonough S."/>
            <person name="Mehta T."/>
            <person name="Meldrim J."/>
            <person name="Meneus L."/>
            <person name="Mihai O."/>
            <person name="Mihalev A."/>
            <person name="Mihova T."/>
            <person name="Mittelman R."/>
            <person name="Mlenga V."/>
            <person name="Montmayeur A."/>
            <person name="Mulrain L."/>
            <person name="Navidi A."/>
            <person name="Naylor J."/>
            <person name="Negash T."/>
            <person name="Nguyen T."/>
            <person name="Nguyen N."/>
            <person name="Nicol R."/>
            <person name="Norbu C."/>
            <person name="Norbu N."/>
            <person name="Novod N."/>
            <person name="O'Neill B."/>
            <person name="Osman S."/>
            <person name="Markiewicz E."/>
            <person name="Oyono O.L."/>
            <person name="Patti C."/>
            <person name="Phunkhang P."/>
            <person name="Pierre F."/>
            <person name="Priest M."/>
            <person name="Raghuraman S."/>
            <person name="Rege F."/>
            <person name="Reyes R."/>
            <person name="Rise C."/>
            <person name="Rogov P."/>
            <person name="Ross K."/>
            <person name="Ryan E."/>
            <person name="Settipalli S."/>
            <person name="Shea T."/>
            <person name="Sherpa N."/>
            <person name="Shi L."/>
            <person name="Shih D."/>
            <person name="Sparrow T."/>
            <person name="Spaulding J."/>
            <person name="Stalker J."/>
            <person name="Stange-Thomann N."/>
            <person name="Stavropoulos S."/>
            <person name="Stone C."/>
            <person name="Strader C."/>
            <person name="Tesfaye S."/>
            <person name="Thomson T."/>
            <person name="Thoulutsang Y."/>
            <person name="Thoulutsang D."/>
            <person name="Topham K."/>
            <person name="Topping I."/>
            <person name="Tsamla T."/>
            <person name="Vassiliev H."/>
            <person name="Vo A."/>
            <person name="Wangchuk T."/>
            <person name="Wangdi T."/>
            <person name="Weiand M."/>
            <person name="Wilkinson J."/>
            <person name="Wilson A."/>
            <person name="Yadav S."/>
            <person name="Young G."/>
            <person name="Yu Q."/>
            <person name="Zembek L."/>
            <person name="Zhong D."/>
            <person name="Zimmer A."/>
            <person name="Zwirko Z."/>
            <person name="Jaffe D.B."/>
            <person name="Alvarez P."/>
            <person name="Brockman W."/>
            <person name="Butler J."/>
            <person name="Chin C."/>
            <person name="Gnerre S."/>
            <person name="MacCallum I."/>
            <person name="Graves J.A."/>
            <person name="Ponting C.P."/>
            <person name="Breen M."/>
            <person name="Samollow P.B."/>
            <person name="Lander E.S."/>
            <person name="Lindblad-Toh K."/>
        </authorList>
    </citation>
    <scope>NUCLEOTIDE SEQUENCE [LARGE SCALE GENOMIC DNA]</scope>
</reference>
<dbReference type="GeneTree" id="ENSGT01030000238480"/>
<sequence>LVLERKKEIETGVPKSSKGKKMKSVSRDCYISKVFPQGNLIIVVLRNPLIADK</sequence>
<organism evidence="2 3">
    <name type="scientific">Monodelphis domestica</name>
    <name type="common">Gray short-tailed opossum</name>
    <dbReference type="NCBI Taxonomy" id="13616"/>
    <lineage>
        <taxon>Eukaryota</taxon>
        <taxon>Metazoa</taxon>
        <taxon>Chordata</taxon>
        <taxon>Craniata</taxon>
        <taxon>Vertebrata</taxon>
        <taxon>Euteleostomi</taxon>
        <taxon>Mammalia</taxon>
        <taxon>Metatheria</taxon>
        <taxon>Didelphimorphia</taxon>
        <taxon>Didelphidae</taxon>
        <taxon>Monodelphis</taxon>
    </lineage>
</organism>
<reference evidence="2" key="3">
    <citation type="submission" date="2025-09" db="UniProtKB">
        <authorList>
            <consortium name="Ensembl"/>
        </authorList>
    </citation>
    <scope>IDENTIFICATION</scope>
</reference>
<evidence type="ECO:0000313" key="2">
    <source>
        <dbReference type="Ensembl" id="ENSMODP00000047516.1"/>
    </source>
</evidence>
<feature type="region of interest" description="Disordered" evidence="1">
    <location>
        <begin position="1"/>
        <end position="20"/>
    </location>
</feature>
<evidence type="ECO:0000313" key="3">
    <source>
        <dbReference type="Proteomes" id="UP000002280"/>
    </source>
</evidence>
<dbReference type="OMA" id="RDCYISK"/>
<dbReference type="STRING" id="13616.ENSMODP00000047516"/>
<reference evidence="2" key="2">
    <citation type="submission" date="2025-08" db="UniProtKB">
        <authorList>
            <consortium name="Ensembl"/>
        </authorList>
    </citation>
    <scope>IDENTIFICATION</scope>
</reference>